<dbReference type="OrthoDB" id="2353623at2"/>
<keyword evidence="2" id="KW-0689">Ribosomal protein</keyword>
<dbReference type="Proteomes" id="UP000030416">
    <property type="component" value="Unassembled WGS sequence"/>
</dbReference>
<organism evidence="2 3">
    <name type="scientific">Ureibacillus manganicus DSM 26584</name>
    <dbReference type="NCBI Taxonomy" id="1384049"/>
    <lineage>
        <taxon>Bacteria</taxon>
        <taxon>Bacillati</taxon>
        <taxon>Bacillota</taxon>
        <taxon>Bacilli</taxon>
        <taxon>Bacillales</taxon>
        <taxon>Caryophanaceae</taxon>
        <taxon>Ureibacillus</taxon>
    </lineage>
</organism>
<evidence type="ECO:0000313" key="3">
    <source>
        <dbReference type="Proteomes" id="UP000030416"/>
    </source>
</evidence>
<dbReference type="EMBL" id="JPVN01000004">
    <property type="protein sequence ID" value="KGR79752.1"/>
    <property type="molecule type" value="Genomic_DNA"/>
</dbReference>
<comment type="caution">
    <text evidence="2">The sequence shown here is derived from an EMBL/GenBank/DDBJ whole genome shotgun (WGS) entry which is preliminary data.</text>
</comment>
<dbReference type="AlphaFoldDB" id="A0A0A3IY62"/>
<keyword evidence="2" id="KW-0687">Ribonucleoprotein</keyword>
<evidence type="ECO:0000259" key="1">
    <source>
        <dbReference type="Pfam" id="PF01248"/>
    </source>
</evidence>
<dbReference type="GO" id="GO:0005840">
    <property type="term" value="C:ribosome"/>
    <property type="evidence" value="ECO:0007669"/>
    <property type="project" value="UniProtKB-KW"/>
</dbReference>
<dbReference type="RefSeq" id="WP_036183181.1">
    <property type="nucleotide sequence ID" value="NZ_AVDA01000004.1"/>
</dbReference>
<name>A0A0A3IY62_9BACL</name>
<feature type="domain" description="Ribosomal protein eL8/eL30/eS12/Gadd45" evidence="1">
    <location>
        <begin position="4"/>
        <end position="80"/>
    </location>
</feature>
<sequence length="82" mass="8657">MSYEKVKQASKTIIGTKQAIKAIKASQVEELVVALDAEARVTDPVIILAKEIGIPINLVKSKKELGKACGISVDAAIVAIAR</sequence>
<dbReference type="InterPro" id="IPR004038">
    <property type="entry name" value="Ribosomal_eL8/eL30/eS12/Gad45"/>
</dbReference>
<gene>
    <name evidence="2" type="ORF">CD29_04260</name>
</gene>
<reference evidence="2 3" key="1">
    <citation type="submission" date="2014-02" db="EMBL/GenBank/DDBJ databases">
        <title>Draft genome sequence of Lysinibacillus manganicus DSM 26584T.</title>
        <authorList>
            <person name="Zhang F."/>
            <person name="Wang G."/>
            <person name="Zhang L."/>
        </authorList>
    </citation>
    <scope>NUCLEOTIDE SEQUENCE [LARGE SCALE GENOMIC DNA]</scope>
    <source>
        <strain evidence="2 3">DSM 26584</strain>
    </source>
</reference>
<keyword evidence="3" id="KW-1185">Reference proteome</keyword>
<proteinExistence type="predicted"/>
<dbReference type="eggNOG" id="COG1358">
    <property type="taxonomic scope" value="Bacteria"/>
</dbReference>
<dbReference type="Gene3D" id="3.30.1330.30">
    <property type="match status" value="1"/>
</dbReference>
<dbReference type="SUPFAM" id="SSF55315">
    <property type="entry name" value="L30e-like"/>
    <property type="match status" value="1"/>
</dbReference>
<protein>
    <submittedName>
        <fullName evidence="2">Ribosomal protein L7Ae-like protein</fullName>
    </submittedName>
</protein>
<dbReference type="STRING" id="1384049.CD29_04260"/>
<dbReference type="Pfam" id="PF01248">
    <property type="entry name" value="Ribosomal_L7Ae"/>
    <property type="match status" value="1"/>
</dbReference>
<evidence type="ECO:0000313" key="2">
    <source>
        <dbReference type="EMBL" id="KGR79752.1"/>
    </source>
</evidence>
<dbReference type="InterPro" id="IPR029064">
    <property type="entry name" value="Ribosomal_eL30-like_sf"/>
</dbReference>
<accession>A0A0A3IY62</accession>